<evidence type="ECO:0000256" key="5">
    <source>
        <dbReference type="PROSITE-ProRule" id="PRU00289"/>
    </source>
</evidence>
<dbReference type="PANTHER" id="PTHR22683:SF41">
    <property type="entry name" value="DNA TRANSLOCASE FTSK"/>
    <property type="match status" value="1"/>
</dbReference>
<dbReference type="Pfam" id="PF01580">
    <property type="entry name" value="FtsK_SpoIIIE"/>
    <property type="match status" value="1"/>
</dbReference>
<dbReference type="EMBL" id="JAEKNS010000124">
    <property type="protein sequence ID" value="MBJ7595570.1"/>
    <property type="molecule type" value="Genomic_DNA"/>
</dbReference>
<feature type="transmembrane region" description="Helical" evidence="7">
    <location>
        <begin position="42"/>
        <end position="65"/>
    </location>
</feature>
<feature type="compositionally biased region" description="Basic and acidic residues" evidence="6">
    <location>
        <begin position="154"/>
        <end position="169"/>
    </location>
</feature>
<evidence type="ECO:0000259" key="8">
    <source>
        <dbReference type="PROSITE" id="PS50901"/>
    </source>
</evidence>
<keyword evidence="7" id="KW-0812">Transmembrane</keyword>
<feature type="transmembrane region" description="Helical" evidence="7">
    <location>
        <begin position="114"/>
        <end position="137"/>
    </location>
</feature>
<dbReference type="InterPro" id="IPR003593">
    <property type="entry name" value="AAA+_ATPase"/>
</dbReference>
<name>A0A934JZ03_9BACT</name>
<feature type="transmembrane region" description="Helical" evidence="7">
    <location>
        <begin position="12"/>
        <end position="30"/>
    </location>
</feature>
<evidence type="ECO:0000256" key="1">
    <source>
        <dbReference type="ARBA" id="ARBA00006474"/>
    </source>
</evidence>
<feature type="region of interest" description="Disordered" evidence="6">
    <location>
        <begin position="154"/>
        <end position="178"/>
    </location>
</feature>
<sequence length="726" mass="76636">MLTPDQRRELSGVALLGLGAVLAVVLLIPGGGSVAGPVHDGLFTVLGVGAWLLAAGFGVTGARLLQGHEWRGGLMAGFGSLVAVLAVLGFLGLAAAGSAGWIGNRVGPGIADRLGGPASAVLMLVAASLGLVLAVDLRVAPLVAWLRAHLASDDPHPPLRKEPRQRSEPGTDVNLTGTAAPPVFVPAPVAARVELPQAFAAIADPDLDNVEPLSDEGFVREFEGTAEPVLGPIPKVALGHGEAMVEEEGEKVWVLPTPDILDTVAGKRERLNAEVERNKQTIVSTLRSFGIETRIIGESVGPTVTQYELQPAAGVPVRKIVGYQTDLSLALAAPIRIQPFIPGKSAIGIEVPNKAAQLVALKEIVQSSSFTDGRSHLAVALGADVSGRPVAGDLTRMPHLLIAGATGSGKSVCINAVLGGFLLQATPAELKLILIDPKRVELSNFADLPHLLVPVVVEPEAAVASLRWAVKEMEERYKLFASHGARNIAAFNERAPSLGLSPLPYTVIVIDELADLMMVAAGEIEDLICRIAQLARAVGLHLVVATQRPSADIITGLIKANIPSRVAFAVSSGTDSRVILDEMGAEKLLGRGDMLYLPIDQGKAQRLQGAFVSDRELDALIAHWKAQGKPDYQEEIFQVEANVAWARDAGKRDVLFAKAAHIVAAEGRAAASLLQRKMNVGYTRAARLVDQLAEHRIVGPYEGSKSREVLMDVIQVDEYLAELGEE</sequence>
<dbReference type="PROSITE" id="PS50901">
    <property type="entry name" value="FTSK"/>
    <property type="match status" value="1"/>
</dbReference>
<feature type="transmembrane region" description="Helical" evidence="7">
    <location>
        <begin position="77"/>
        <end position="102"/>
    </location>
</feature>
<dbReference type="AlphaFoldDB" id="A0A934JZ03"/>
<dbReference type="Pfam" id="PF17854">
    <property type="entry name" value="FtsK_alpha"/>
    <property type="match status" value="1"/>
</dbReference>
<keyword evidence="4" id="KW-0238">DNA-binding</keyword>
<evidence type="ECO:0000256" key="3">
    <source>
        <dbReference type="ARBA" id="ARBA00022840"/>
    </source>
</evidence>
<dbReference type="PANTHER" id="PTHR22683">
    <property type="entry name" value="SPORULATION PROTEIN RELATED"/>
    <property type="match status" value="1"/>
</dbReference>
<keyword evidence="7" id="KW-1133">Transmembrane helix</keyword>
<dbReference type="InterPro" id="IPR036390">
    <property type="entry name" value="WH_DNA-bd_sf"/>
</dbReference>
<evidence type="ECO:0000256" key="4">
    <source>
        <dbReference type="ARBA" id="ARBA00023125"/>
    </source>
</evidence>
<dbReference type="InterPro" id="IPR002543">
    <property type="entry name" value="FtsK_dom"/>
</dbReference>
<dbReference type="SUPFAM" id="SSF46785">
    <property type="entry name" value="Winged helix' DNA-binding domain"/>
    <property type="match status" value="1"/>
</dbReference>
<reference evidence="9 10" key="1">
    <citation type="submission" date="2020-10" db="EMBL/GenBank/DDBJ databases">
        <title>Ca. Dormibacterota MAGs.</title>
        <authorList>
            <person name="Montgomery K."/>
        </authorList>
    </citation>
    <scope>NUCLEOTIDE SEQUENCE [LARGE SCALE GENOMIC DNA]</scope>
    <source>
        <strain evidence="9">SC8812_S17_18</strain>
    </source>
</reference>
<dbReference type="Gene3D" id="3.30.980.40">
    <property type="match status" value="1"/>
</dbReference>
<comment type="similarity">
    <text evidence="1">Belongs to the FtsK/SpoIIIE/SftA family.</text>
</comment>
<dbReference type="GO" id="GO:0003677">
    <property type="term" value="F:DNA binding"/>
    <property type="evidence" value="ECO:0007669"/>
    <property type="project" value="UniProtKB-KW"/>
</dbReference>
<keyword evidence="7" id="KW-0472">Membrane</keyword>
<evidence type="ECO:0000313" key="10">
    <source>
        <dbReference type="Proteomes" id="UP000606991"/>
    </source>
</evidence>
<dbReference type="Proteomes" id="UP000606991">
    <property type="component" value="Unassembled WGS sequence"/>
</dbReference>
<evidence type="ECO:0000313" key="9">
    <source>
        <dbReference type="EMBL" id="MBJ7595570.1"/>
    </source>
</evidence>
<gene>
    <name evidence="9" type="ORF">JF886_12060</name>
</gene>
<dbReference type="RefSeq" id="WP_337312799.1">
    <property type="nucleotide sequence ID" value="NZ_JAEKNS010000124.1"/>
</dbReference>
<dbReference type="SMART" id="SM00382">
    <property type="entry name" value="AAA"/>
    <property type="match status" value="1"/>
</dbReference>
<dbReference type="Gene3D" id="1.10.10.10">
    <property type="entry name" value="Winged helix-like DNA-binding domain superfamily/Winged helix DNA-binding domain"/>
    <property type="match status" value="1"/>
</dbReference>
<dbReference type="InterPro" id="IPR018541">
    <property type="entry name" value="Ftsk_gamma"/>
</dbReference>
<dbReference type="InterPro" id="IPR027417">
    <property type="entry name" value="P-loop_NTPase"/>
</dbReference>
<dbReference type="Pfam" id="PF09397">
    <property type="entry name" value="FtsK_gamma"/>
    <property type="match status" value="1"/>
</dbReference>
<dbReference type="GO" id="GO:0005524">
    <property type="term" value="F:ATP binding"/>
    <property type="evidence" value="ECO:0007669"/>
    <property type="project" value="UniProtKB-UniRule"/>
</dbReference>
<feature type="binding site" evidence="5">
    <location>
        <begin position="404"/>
        <end position="411"/>
    </location>
    <ligand>
        <name>ATP</name>
        <dbReference type="ChEBI" id="CHEBI:30616"/>
    </ligand>
</feature>
<comment type="caution">
    <text evidence="9">The sequence shown here is derived from an EMBL/GenBank/DDBJ whole genome shotgun (WGS) entry which is preliminary data.</text>
</comment>
<feature type="domain" description="FtsK" evidence="8">
    <location>
        <begin position="387"/>
        <end position="577"/>
    </location>
</feature>
<dbReference type="InterPro" id="IPR050206">
    <property type="entry name" value="FtsK/SpoIIIE/SftA"/>
</dbReference>
<evidence type="ECO:0000256" key="7">
    <source>
        <dbReference type="SAM" id="Phobius"/>
    </source>
</evidence>
<dbReference type="InterPro" id="IPR041027">
    <property type="entry name" value="FtsK_alpha"/>
</dbReference>
<organism evidence="9 10">
    <name type="scientific">Candidatus Aeolococcus gillhamiae</name>
    <dbReference type="NCBI Taxonomy" id="3127015"/>
    <lineage>
        <taxon>Bacteria</taxon>
        <taxon>Bacillati</taxon>
        <taxon>Candidatus Dormiibacterota</taxon>
        <taxon>Candidatus Dormibacteria</taxon>
        <taxon>Candidatus Aeolococcales</taxon>
        <taxon>Candidatus Aeolococcaceae</taxon>
        <taxon>Candidatus Aeolococcus</taxon>
    </lineage>
</organism>
<dbReference type="InterPro" id="IPR036388">
    <property type="entry name" value="WH-like_DNA-bd_sf"/>
</dbReference>
<evidence type="ECO:0000256" key="2">
    <source>
        <dbReference type="ARBA" id="ARBA00022741"/>
    </source>
</evidence>
<accession>A0A934JZ03</accession>
<dbReference type="SMART" id="SM00843">
    <property type="entry name" value="Ftsk_gamma"/>
    <property type="match status" value="1"/>
</dbReference>
<evidence type="ECO:0000256" key="6">
    <source>
        <dbReference type="SAM" id="MobiDB-lite"/>
    </source>
</evidence>
<dbReference type="Gene3D" id="3.40.50.300">
    <property type="entry name" value="P-loop containing nucleotide triphosphate hydrolases"/>
    <property type="match status" value="1"/>
</dbReference>
<proteinExistence type="inferred from homology"/>
<protein>
    <submittedName>
        <fullName evidence="9">DNA translocase FtsK</fullName>
    </submittedName>
</protein>
<keyword evidence="2 5" id="KW-0547">Nucleotide-binding</keyword>
<dbReference type="SUPFAM" id="SSF52540">
    <property type="entry name" value="P-loop containing nucleoside triphosphate hydrolases"/>
    <property type="match status" value="1"/>
</dbReference>
<keyword evidence="3 5" id="KW-0067">ATP-binding</keyword>